<proteinExistence type="predicted"/>
<evidence type="ECO:0000259" key="2">
    <source>
        <dbReference type="SMART" id="SM00829"/>
    </source>
</evidence>
<protein>
    <submittedName>
        <fullName evidence="3">Putative zinc-binding</fullName>
    </submittedName>
</protein>
<reference evidence="3 4" key="2">
    <citation type="submission" date="2015-05" db="EMBL/GenBank/DDBJ databases">
        <authorList>
            <person name="Morales-Cruz A."/>
            <person name="Amrine K.C."/>
            <person name="Cantu D."/>
        </authorList>
    </citation>
    <scope>NUCLEOTIDE SEQUENCE [LARGE SCALE GENOMIC DNA]</scope>
    <source>
        <strain evidence="3">UCRPC4</strain>
    </source>
</reference>
<dbReference type="InterPro" id="IPR020843">
    <property type="entry name" value="ER"/>
</dbReference>
<dbReference type="Pfam" id="PF00107">
    <property type="entry name" value="ADH_zinc_N"/>
    <property type="match status" value="1"/>
</dbReference>
<dbReference type="PANTHER" id="PTHR44154">
    <property type="entry name" value="QUINONE OXIDOREDUCTASE"/>
    <property type="match status" value="1"/>
</dbReference>
<dbReference type="InterPro" id="IPR013149">
    <property type="entry name" value="ADH-like_C"/>
</dbReference>
<accession>A0A0G2H8T4</accession>
<name>A0A0G2H8T4_PHACM</name>
<feature type="domain" description="Enoyl reductase (ER)" evidence="2">
    <location>
        <begin position="17"/>
        <end position="354"/>
    </location>
</feature>
<keyword evidence="4" id="KW-1185">Reference proteome</keyword>
<dbReference type="Pfam" id="PF08240">
    <property type="entry name" value="ADH_N"/>
    <property type="match status" value="1"/>
</dbReference>
<dbReference type="InterPro" id="IPR011032">
    <property type="entry name" value="GroES-like_sf"/>
</dbReference>
<dbReference type="InterPro" id="IPR036291">
    <property type="entry name" value="NAD(P)-bd_dom_sf"/>
</dbReference>
<evidence type="ECO:0000313" key="4">
    <source>
        <dbReference type="Proteomes" id="UP000053317"/>
    </source>
</evidence>
<dbReference type="SUPFAM" id="SSF51735">
    <property type="entry name" value="NAD(P)-binding Rossmann-fold domains"/>
    <property type="match status" value="1"/>
</dbReference>
<dbReference type="GO" id="GO:0016491">
    <property type="term" value="F:oxidoreductase activity"/>
    <property type="evidence" value="ECO:0007669"/>
    <property type="project" value="InterPro"/>
</dbReference>
<evidence type="ECO:0000313" key="3">
    <source>
        <dbReference type="EMBL" id="KKY25030.1"/>
    </source>
</evidence>
<dbReference type="PANTHER" id="PTHR44154:SF1">
    <property type="entry name" value="QUINONE OXIDOREDUCTASE"/>
    <property type="match status" value="1"/>
</dbReference>
<dbReference type="Gene3D" id="3.40.50.720">
    <property type="entry name" value="NAD(P)-binding Rossmann-like Domain"/>
    <property type="match status" value="1"/>
</dbReference>
<keyword evidence="1" id="KW-0521">NADP</keyword>
<dbReference type="SMART" id="SM00829">
    <property type="entry name" value="PKS_ER"/>
    <property type="match status" value="1"/>
</dbReference>
<dbReference type="InterPro" id="IPR051603">
    <property type="entry name" value="Zinc-ADH_QOR/CCCR"/>
</dbReference>
<dbReference type="EMBL" id="LCWF01000050">
    <property type="protein sequence ID" value="KKY25030.1"/>
    <property type="molecule type" value="Genomic_DNA"/>
</dbReference>
<dbReference type="Proteomes" id="UP000053317">
    <property type="component" value="Unassembled WGS sequence"/>
</dbReference>
<dbReference type="AlphaFoldDB" id="A0A0G2H8T4"/>
<dbReference type="SUPFAM" id="SSF50129">
    <property type="entry name" value="GroES-like"/>
    <property type="match status" value="1"/>
</dbReference>
<dbReference type="InterPro" id="IPR013154">
    <property type="entry name" value="ADH-like_N"/>
</dbReference>
<gene>
    <name evidence="3" type="ORF">UCRPC4_g02087</name>
</gene>
<evidence type="ECO:0000256" key="1">
    <source>
        <dbReference type="ARBA" id="ARBA00022857"/>
    </source>
</evidence>
<organism evidence="3 4">
    <name type="scientific">Phaeomoniella chlamydospora</name>
    <name type="common">Phaeoacremonium chlamydosporum</name>
    <dbReference type="NCBI Taxonomy" id="158046"/>
    <lineage>
        <taxon>Eukaryota</taxon>
        <taxon>Fungi</taxon>
        <taxon>Dikarya</taxon>
        <taxon>Ascomycota</taxon>
        <taxon>Pezizomycotina</taxon>
        <taxon>Eurotiomycetes</taxon>
        <taxon>Chaetothyriomycetidae</taxon>
        <taxon>Phaeomoniellales</taxon>
        <taxon>Phaeomoniellaceae</taxon>
        <taxon>Phaeomoniella</taxon>
    </lineage>
</organism>
<comment type="caution">
    <text evidence="3">The sequence shown here is derived from an EMBL/GenBank/DDBJ whole genome shotgun (WGS) entry which is preliminary data.</text>
</comment>
<dbReference type="Gene3D" id="3.90.180.10">
    <property type="entry name" value="Medium-chain alcohol dehydrogenases, catalytic domain"/>
    <property type="match status" value="1"/>
</dbReference>
<sequence length="357" mass="37602">MPHIPSTMRAAVLSIPGGPEVLQIKDLPVPSPAPSEILIRIHTAGLNRSELFTCRGDSGPAVPLPRVLGIECVGTVAAEGSATSTPLKEGDIVATAMGGLGRTFDGGYAEYTCVPASHIAPFPANSDRILGWPVLGAIPEMIQTAYGSLQNALRFSRNETLLIRGGTTSVGLAAASLAKWMGAKHVIATSRSLTPDRVALMKESGVDTVLQDSGSIAPEIQALFSSLHANDSTPDGGGCVVGVDKVLELVGITTLRDSLLCARKGGIVCVTGIVGNRWFFEKGTNPMEFIPSEVLLTTYSGGLDAVKETPFEEIVTEVMKGRVNVQVGRTFRLEDVVEAHTAMEENRVGGWGVLIMD</sequence>
<dbReference type="OrthoDB" id="203908at2759"/>
<reference evidence="3 4" key="1">
    <citation type="submission" date="2015-05" db="EMBL/GenBank/DDBJ databases">
        <title>Distinctive expansion of gene families associated with plant cell wall degradation and secondary metabolism in the genomes of grapevine trunk pathogens.</title>
        <authorList>
            <person name="Lawrence D.P."/>
            <person name="Travadon R."/>
            <person name="Rolshausen P.E."/>
            <person name="Baumgartner K."/>
        </authorList>
    </citation>
    <scope>NUCLEOTIDE SEQUENCE [LARGE SCALE GENOMIC DNA]</scope>
    <source>
        <strain evidence="3">UCRPC4</strain>
    </source>
</reference>